<keyword evidence="1" id="KW-1133">Transmembrane helix</keyword>
<sequence>MTGATELRSYGDVEVSGDAGELMKLRISSQHGCLDIKSIFAYYRRVALVVAAGMAYFSLARIGALNKHFRTVVKRCQRKVPANLDRWGLLTVVHEVAAWGFVTEDVHVHSGACSANIDHSAVAPQFSHGSERWFVLLESVCRQVSRYLRPGILGARRSLPVPTCLLAALCARPHAEPGARTRESFVGHAKDESILKSREMRSGLTPEAAIVAELRRNARESRRASC</sequence>
<evidence type="ECO:0000256" key="1">
    <source>
        <dbReference type="SAM" id="Phobius"/>
    </source>
</evidence>
<name>A0A4C1V4D3_EUMVA</name>
<comment type="caution">
    <text evidence="2">The sequence shown here is derived from an EMBL/GenBank/DDBJ whole genome shotgun (WGS) entry which is preliminary data.</text>
</comment>
<keyword evidence="3" id="KW-1185">Reference proteome</keyword>
<dbReference type="EMBL" id="BGZK01000271">
    <property type="protein sequence ID" value="GBP33246.1"/>
    <property type="molecule type" value="Genomic_DNA"/>
</dbReference>
<evidence type="ECO:0000313" key="2">
    <source>
        <dbReference type="EMBL" id="GBP33246.1"/>
    </source>
</evidence>
<reference evidence="2 3" key="1">
    <citation type="journal article" date="2019" name="Commun. Biol.">
        <title>The bagworm genome reveals a unique fibroin gene that provides high tensile strength.</title>
        <authorList>
            <person name="Kono N."/>
            <person name="Nakamura H."/>
            <person name="Ohtoshi R."/>
            <person name="Tomita M."/>
            <person name="Numata K."/>
            <person name="Arakawa K."/>
        </authorList>
    </citation>
    <scope>NUCLEOTIDE SEQUENCE [LARGE SCALE GENOMIC DNA]</scope>
</reference>
<accession>A0A4C1V4D3</accession>
<dbReference type="Proteomes" id="UP000299102">
    <property type="component" value="Unassembled WGS sequence"/>
</dbReference>
<gene>
    <name evidence="2" type="ORF">EVAR_5199_1</name>
</gene>
<proteinExistence type="predicted"/>
<dbReference type="AlphaFoldDB" id="A0A4C1V4D3"/>
<evidence type="ECO:0000313" key="3">
    <source>
        <dbReference type="Proteomes" id="UP000299102"/>
    </source>
</evidence>
<organism evidence="2 3">
    <name type="scientific">Eumeta variegata</name>
    <name type="common">Bagworm moth</name>
    <name type="synonym">Eumeta japonica</name>
    <dbReference type="NCBI Taxonomy" id="151549"/>
    <lineage>
        <taxon>Eukaryota</taxon>
        <taxon>Metazoa</taxon>
        <taxon>Ecdysozoa</taxon>
        <taxon>Arthropoda</taxon>
        <taxon>Hexapoda</taxon>
        <taxon>Insecta</taxon>
        <taxon>Pterygota</taxon>
        <taxon>Neoptera</taxon>
        <taxon>Endopterygota</taxon>
        <taxon>Lepidoptera</taxon>
        <taxon>Glossata</taxon>
        <taxon>Ditrysia</taxon>
        <taxon>Tineoidea</taxon>
        <taxon>Psychidae</taxon>
        <taxon>Oiketicinae</taxon>
        <taxon>Eumeta</taxon>
    </lineage>
</organism>
<feature type="transmembrane region" description="Helical" evidence="1">
    <location>
        <begin position="46"/>
        <end position="65"/>
    </location>
</feature>
<protein>
    <submittedName>
        <fullName evidence="2">Uncharacterized protein</fullName>
    </submittedName>
</protein>
<keyword evidence="1" id="KW-0812">Transmembrane</keyword>
<keyword evidence="1" id="KW-0472">Membrane</keyword>